<dbReference type="GO" id="GO:0020037">
    <property type="term" value="F:heme binding"/>
    <property type="evidence" value="ECO:0007669"/>
    <property type="project" value="InterPro"/>
</dbReference>
<dbReference type="Pfam" id="PF21342">
    <property type="entry name" value="SoxA-TsdA_cyt-c"/>
    <property type="match status" value="1"/>
</dbReference>
<evidence type="ECO:0000256" key="4">
    <source>
        <dbReference type="SAM" id="SignalP"/>
    </source>
</evidence>
<dbReference type="Gene3D" id="1.10.760.10">
    <property type="entry name" value="Cytochrome c-like domain"/>
    <property type="match status" value="1"/>
</dbReference>
<reference evidence="7" key="1">
    <citation type="submission" date="2016-10" db="EMBL/GenBank/DDBJ databases">
        <authorList>
            <person name="Varghese N."/>
            <person name="Submissions S."/>
        </authorList>
    </citation>
    <scope>NUCLEOTIDE SEQUENCE [LARGE SCALE GENOMIC DNA]</scope>
    <source>
        <strain evidence="7">CGMCC 1.11022</strain>
    </source>
</reference>
<keyword evidence="7" id="KW-1185">Reference proteome</keyword>
<dbReference type="GO" id="GO:0046872">
    <property type="term" value="F:metal ion binding"/>
    <property type="evidence" value="ECO:0007669"/>
    <property type="project" value="UniProtKB-KW"/>
</dbReference>
<evidence type="ECO:0000313" key="7">
    <source>
        <dbReference type="Proteomes" id="UP000198894"/>
    </source>
</evidence>
<dbReference type="GO" id="GO:0009055">
    <property type="term" value="F:electron transfer activity"/>
    <property type="evidence" value="ECO:0007669"/>
    <property type="project" value="InterPro"/>
</dbReference>
<evidence type="ECO:0000313" key="6">
    <source>
        <dbReference type="EMBL" id="SDI64789.1"/>
    </source>
</evidence>
<feature type="chain" id="PRO_5011609300" evidence="4">
    <location>
        <begin position="20"/>
        <end position="154"/>
    </location>
</feature>
<dbReference type="InterPro" id="IPR009056">
    <property type="entry name" value="Cyt_c-like_dom"/>
</dbReference>
<feature type="domain" description="Cytochrome c" evidence="5">
    <location>
        <begin position="76"/>
        <end position="144"/>
    </location>
</feature>
<feature type="signal peptide" evidence="4">
    <location>
        <begin position="1"/>
        <end position="19"/>
    </location>
</feature>
<protein>
    <submittedName>
        <fullName evidence="6">Thiosulfate dehydrogenase</fullName>
    </submittedName>
</protein>
<evidence type="ECO:0000256" key="1">
    <source>
        <dbReference type="ARBA" id="ARBA00022617"/>
    </source>
</evidence>
<dbReference type="EMBL" id="FNEE01000002">
    <property type="protein sequence ID" value="SDI64789.1"/>
    <property type="molecule type" value="Genomic_DNA"/>
</dbReference>
<evidence type="ECO:0000256" key="3">
    <source>
        <dbReference type="ARBA" id="ARBA00023004"/>
    </source>
</evidence>
<gene>
    <name evidence="6" type="ORF">SAMN05428953_102499</name>
</gene>
<keyword evidence="4" id="KW-0732">Signal</keyword>
<dbReference type="InterPro" id="IPR036909">
    <property type="entry name" value="Cyt_c-like_dom_sf"/>
</dbReference>
<keyword evidence="3" id="KW-0408">Iron</keyword>
<sequence>MINTSTFLCILRRSTVAGAVVAAAVVVGPASANKDPVTPKQLKLYQEAFMEEVRKGDLLFHGDAAMAEQLGVKLSTTGWACAMCHPMASDTHPHAFPKFQQSMAKFATLRDMINWCIEKPNQGEKIDPESEAMKALEAYITWSNTGSVLVPGKY</sequence>
<keyword evidence="1" id="KW-0349">Heme</keyword>
<dbReference type="RefSeq" id="WP_023798298.1">
    <property type="nucleotide sequence ID" value="NZ_FNEE01000002.1"/>
</dbReference>
<evidence type="ECO:0000256" key="2">
    <source>
        <dbReference type="ARBA" id="ARBA00022723"/>
    </source>
</evidence>
<keyword evidence="2" id="KW-0479">Metal-binding</keyword>
<dbReference type="AlphaFoldDB" id="A0A1G8M9Y9"/>
<accession>A0A1G8M9Y9</accession>
<dbReference type="Proteomes" id="UP000198894">
    <property type="component" value="Unassembled WGS sequence"/>
</dbReference>
<evidence type="ECO:0000259" key="5">
    <source>
        <dbReference type="Pfam" id="PF21342"/>
    </source>
</evidence>
<proteinExistence type="predicted"/>
<organism evidence="6 7">
    <name type="scientific">Mesorhizobium muleiense</name>
    <dbReference type="NCBI Taxonomy" id="1004279"/>
    <lineage>
        <taxon>Bacteria</taxon>
        <taxon>Pseudomonadati</taxon>
        <taxon>Pseudomonadota</taxon>
        <taxon>Alphaproteobacteria</taxon>
        <taxon>Hyphomicrobiales</taxon>
        <taxon>Phyllobacteriaceae</taxon>
        <taxon>Mesorhizobium</taxon>
    </lineage>
</organism>
<dbReference type="SUPFAM" id="SSF46626">
    <property type="entry name" value="Cytochrome c"/>
    <property type="match status" value="1"/>
</dbReference>
<name>A0A1G8M9Y9_9HYPH</name>